<proteinExistence type="predicted"/>
<reference evidence="2" key="1">
    <citation type="journal article" date="2021" name="PeerJ">
        <title>Extensive microbial diversity within the chicken gut microbiome revealed by metagenomics and culture.</title>
        <authorList>
            <person name="Gilroy R."/>
            <person name="Ravi A."/>
            <person name="Getino M."/>
            <person name="Pursley I."/>
            <person name="Horton D.L."/>
            <person name="Alikhan N.F."/>
            <person name="Baker D."/>
            <person name="Gharbi K."/>
            <person name="Hall N."/>
            <person name="Watson M."/>
            <person name="Adriaenssens E.M."/>
            <person name="Foster-Nyarko E."/>
            <person name="Jarju S."/>
            <person name="Secka A."/>
            <person name="Antonio M."/>
            <person name="Oren A."/>
            <person name="Chaudhuri R.R."/>
            <person name="La Ragione R."/>
            <person name="Hildebrand F."/>
            <person name="Pallen M.J."/>
        </authorList>
    </citation>
    <scope>NUCLEOTIDE SEQUENCE</scope>
    <source>
        <strain evidence="2">ChiSjej1B19-8411</strain>
    </source>
</reference>
<sequence>MLKRCIAAEDQKLSHSHIWLACVLIPIIPAIMGTFNYLQNLGILKSQWYSLWTQLTLFYSNFFYAPLIALYCSWLWRMEHLNHNWNVFMTVPVPIRNLYFGKLAVILKVTLFTQLWLGILYFLCGKLAGLPGIFPLEILGWLLRGTLAAISVGALQLLLSMVIRSFSVPIGIALLGSIIGLLVSNRGLGVLWPYSMMLLGMNANKSEDMLSGNTLGFLLGNFLFFLLFTGIALFLLKKKDIKT</sequence>
<name>A0A9D1WGX6_9FIRM</name>
<organism evidence="2 3">
    <name type="scientific">Candidatus Blautia gallistercoris</name>
    <dbReference type="NCBI Taxonomy" id="2838490"/>
    <lineage>
        <taxon>Bacteria</taxon>
        <taxon>Bacillati</taxon>
        <taxon>Bacillota</taxon>
        <taxon>Clostridia</taxon>
        <taxon>Lachnospirales</taxon>
        <taxon>Lachnospiraceae</taxon>
        <taxon>Blautia</taxon>
    </lineage>
</organism>
<keyword evidence="1" id="KW-0812">Transmembrane</keyword>
<dbReference type="Pfam" id="PF12730">
    <property type="entry name" value="ABC2_membrane_4"/>
    <property type="match status" value="1"/>
</dbReference>
<feature type="transmembrane region" description="Helical" evidence="1">
    <location>
        <begin position="97"/>
        <end position="123"/>
    </location>
</feature>
<keyword evidence="1" id="KW-1133">Transmembrane helix</keyword>
<keyword evidence="1" id="KW-0472">Membrane</keyword>
<dbReference type="Proteomes" id="UP000886817">
    <property type="component" value="Unassembled WGS sequence"/>
</dbReference>
<feature type="transmembrane region" description="Helical" evidence="1">
    <location>
        <begin position="171"/>
        <end position="194"/>
    </location>
</feature>
<feature type="transmembrane region" description="Helical" evidence="1">
    <location>
        <begin position="214"/>
        <end position="236"/>
    </location>
</feature>
<feature type="transmembrane region" description="Helical" evidence="1">
    <location>
        <begin position="18"/>
        <end position="38"/>
    </location>
</feature>
<evidence type="ECO:0000313" key="3">
    <source>
        <dbReference type="Proteomes" id="UP000886817"/>
    </source>
</evidence>
<dbReference type="EMBL" id="DXEX01000068">
    <property type="protein sequence ID" value="HIX58632.1"/>
    <property type="molecule type" value="Genomic_DNA"/>
</dbReference>
<evidence type="ECO:0000313" key="2">
    <source>
        <dbReference type="EMBL" id="HIX58632.1"/>
    </source>
</evidence>
<comment type="caution">
    <text evidence="2">The sequence shown here is derived from an EMBL/GenBank/DDBJ whole genome shotgun (WGS) entry which is preliminary data.</text>
</comment>
<evidence type="ECO:0000256" key="1">
    <source>
        <dbReference type="SAM" id="Phobius"/>
    </source>
</evidence>
<gene>
    <name evidence="2" type="ORF">IAA45_02825</name>
</gene>
<feature type="transmembrane region" description="Helical" evidence="1">
    <location>
        <begin position="58"/>
        <end position="76"/>
    </location>
</feature>
<reference evidence="2" key="2">
    <citation type="submission" date="2021-04" db="EMBL/GenBank/DDBJ databases">
        <authorList>
            <person name="Gilroy R."/>
        </authorList>
    </citation>
    <scope>NUCLEOTIDE SEQUENCE</scope>
    <source>
        <strain evidence="2">ChiSjej1B19-8411</strain>
    </source>
</reference>
<protein>
    <submittedName>
        <fullName evidence="2">ABC transporter permease</fullName>
    </submittedName>
</protein>
<accession>A0A9D1WGX6</accession>
<feature type="transmembrane region" description="Helical" evidence="1">
    <location>
        <begin position="138"/>
        <end position="159"/>
    </location>
</feature>
<dbReference type="CDD" id="cd21809">
    <property type="entry name" value="ABC-2_lan_permease-like"/>
    <property type="match status" value="1"/>
</dbReference>
<dbReference type="AlphaFoldDB" id="A0A9D1WGX6"/>